<dbReference type="AlphaFoldDB" id="A0A8J7RP36"/>
<dbReference type="EMBL" id="JAGGKE010000001">
    <property type="protein sequence ID" value="MBP1900687.1"/>
    <property type="molecule type" value="Genomic_DNA"/>
</dbReference>
<feature type="transmembrane region" description="Helical" evidence="1">
    <location>
        <begin position="12"/>
        <end position="29"/>
    </location>
</feature>
<accession>A0A8J7RP36</accession>
<evidence type="ECO:0000256" key="1">
    <source>
        <dbReference type="SAM" id="Phobius"/>
    </source>
</evidence>
<gene>
    <name evidence="2" type="ORF">J2744_000339</name>
</gene>
<keyword evidence="1" id="KW-0812">Transmembrane</keyword>
<dbReference type="OrthoDB" id="346227at2157"/>
<comment type="caution">
    <text evidence="2">The sequence shown here is derived from an EMBL/GenBank/DDBJ whole genome shotgun (WGS) entry which is preliminary data.</text>
</comment>
<dbReference type="Proteomes" id="UP000770586">
    <property type="component" value="Unassembled WGS sequence"/>
</dbReference>
<evidence type="ECO:0000313" key="2">
    <source>
        <dbReference type="EMBL" id="MBP1900687.1"/>
    </source>
</evidence>
<keyword evidence="1" id="KW-1133">Transmembrane helix</keyword>
<feature type="transmembrane region" description="Helical" evidence="1">
    <location>
        <begin position="35"/>
        <end position="55"/>
    </location>
</feature>
<keyword evidence="3" id="KW-1185">Reference proteome</keyword>
<evidence type="ECO:0000313" key="3">
    <source>
        <dbReference type="Proteomes" id="UP000770586"/>
    </source>
</evidence>
<protein>
    <submittedName>
        <fullName evidence="2">Putative membrane protein</fullName>
    </submittedName>
</protein>
<reference evidence="2 3" key="1">
    <citation type="submission" date="2021-03" db="EMBL/GenBank/DDBJ databases">
        <title>Genomic Encyclopedia of Type Strains, Phase IV (KMG-IV): sequencing the most valuable type-strain genomes for metagenomic binning, comparative biology and taxonomic classification.</title>
        <authorList>
            <person name="Goeker M."/>
        </authorList>
    </citation>
    <scope>NUCLEOTIDE SEQUENCE [LARGE SCALE GENOMIC DNA]</scope>
    <source>
        <strain evidence="2 3">DSM 12287</strain>
    </source>
</reference>
<sequence length="72" mass="7563">MNKEGSGNQVTAIVAGLIGVGMVGYPLVFASDEMWSIYSIIIGVLLIIASAVVFFSDSTPQEDHVYNRGGGV</sequence>
<proteinExistence type="predicted"/>
<keyword evidence="1" id="KW-0472">Membrane</keyword>
<organism evidence="2 3">
    <name type="scientific">Halorubrum trapanicum</name>
    <dbReference type="NCBI Taxonomy" id="29284"/>
    <lineage>
        <taxon>Archaea</taxon>
        <taxon>Methanobacteriati</taxon>
        <taxon>Methanobacteriota</taxon>
        <taxon>Stenosarchaea group</taxon>
        <taxon>Halobacteria</taxon>
        <taxon>Halobacteriales</taxon>
        <taxon>Haloferacaceae</taxon>
        <taxon>Halorubrum</taxon>
    </lineage>
</organism>
<dbReference type="RefSeq" id="WP_209543614.1">
    <property type="nucleotide sequence ID" value="NZ_BAAADX010000003.1"/>
</dbReference>
<name>A0A8J7RP36_9EURY</name>